<dbReference type="InterPro" id="IPR002347">
    <property type="entry name" value="SDR_fam"/>
</dbReference>
<sequence>MNILIVGASRGVGKHIALNYATKGNNLILIARNEESLKEVQDKCQKTGVGSIGYFPCDVTNTKNLSDILQKILSKHPIDLCIYAAGITSLINNNEFEDLYHCDKLLKTNLNGAITVTNYLLPKMLERNIGHIVYFSSLASYYGMGYSPSYCASKAGIRVYAESVRQYCYKTNINISVITMGFVKSNMSEQFIRPKPFLISTEKAARYIYKKINARKAYIRFPFILQIAIRIQSILPYKIADWFMIKSGYGRK</sequence>
<dbReference type="PANTHER" id="PTHR44196:SF1">
    <property type="entry name" value="DEHYDROGENASE_REDUCTASE SDR FAMILY MEMBER 7B"/>
    <property type="match status" value="1"/>
</dbReference>
<organism evidence="3 4">
    <name type="scientific">Francisella uliginis</name>
    <dbReference type="NCBI Taxonomy" id="573570"/>
    <lineage>
        <taxon>Bacteria</taxon>
        <taxon>Pseudomonadati</taxon>
        <taxon>Pseudomonadota</taxon>
        <taxon>Gammaproteobacteria</taxon>
        <taxon>Thiotrichales</taxon>
        <taxon>Francisellaceae</taxon>
        <taxon>Francisella</taxon>
    </lineage>
</organism>
<keyword evidence="4" id="KW-1185">Reference proteome</keyword>
<dbReference type="Pfam" id="PF00106">
    <property type="entry name" value="adh_short"/>
    <property type="match status" value="1"/>
</dbReference>
<evidence type="ECO:0000256" key="2">
    <source>
        <dbReference type="ARBA" id="ARBA00023002"/>
    </source>
</evidence>
<dbReference type="RefSeq" id="WP_072713167.1">
    <property type="nucleotide sequence ID" value="NZ_CP016796.1"/>
</dbReference>
<dbReference type="EMBL" id="CP016796">
    <property type="protein sequence ID" value="API87383.1"/>
    <property type="molecule type" value="Genomic_DNA"/>
</dbReference>
<keyword evidence="2" id="KW-0560">Oxidoreductase</keyword>
<evidence type="ECO:0000256" key="1">
    <source>
        <dbReference type="ARBA" id="ARBA00006484"/>
    </source>
</evidence>
<accession>A0A1L4BU60</accession>
<dbReference type="SUPFAM" id="SSF51735">
    <property type="entry name" value="NAD(P)-binding Rossmann-fold domains"/>
    <property type="match status" value="1"/>
</dbReference>
<gene>
    <name evidence="3" type="ORF">F7310_08410</name>
</gene>
<evidence type="ECO:0000313" key="3">
    <source>
        <dbReference type="EMBL" id="API87383.1"/>
    </source>
</evidence>
<comment type="similarity">
    <text evidence="1">Belongs to the short-chain dehydrogenases/reductases (SDR) family.</text>
</comment>
<reference evidence="3 4" key="1">
    <citation type="journal article" date="2016" name="Appl. Environ. Microbiol.">
        <title>Whole genome relationships among Francisella bacteria of diverse origin define new species and provide specific regions for detection.</title>
        <authorList>
            <person name="Challacombe J.F."/>
            <person name="Petersen J.M."/>
            <person name="Gallegos-Graves V."/>
            <person name="Hodge D."/>
            <person name="Pillai S."/>
            <person name="Kuske C.R."/>
        </authorList>
    </citation>
    <scope>NUCLEOTIDE SEQUENCE [LARGE SCALE GENOMIC DNA]</scope>
    <source>
        <strain evidence="4">TX07-7310</strain>
    </source>
</reference>
<name>A0A1L4BU60_9GAMM</name>
<dbReference type="GO" id="GO:0016020">
    <property type="term" value="C:membrane"/>
    <property type="evidence" value="ECO:0007669"/>
    <property type="project" value="TreeGrafter"/>
</dbReference>
<dbReference type="PRINTS" id="PR00081">
    <property type="entry name" value="GDHRDH"/>
</dbReference>
<dbReference type="InterPro" id="IPR036291">
    <property type="entry name" value="NAD(P)-bd_dom_sf"/>
</dbReference>
<dbReference type="OrthoDB" id="335726at2"/>
<dbReference type="AlphaFoldDB" id="A0A1L4BU60"/>
<dbReference type="PROSITE" id="PS00061">
    <property type="entry name" value="ADH_SHORT"/>
    <property type="match status" value="1"/>
</dbReference>
<dbReference type="Proteomes" id="UP000184222">
    <property type="component" value="Chromosome"/>
</dbReference>
<dbReference type="PANTHER" id="PTHR44196">
    <property type="entry name" value="DEHYDROGENASE/REDUCTASE SDR FAMILY MEMBER 7B"/>
    <property type="match status" value="1"/>
</dbReference>
<dbReference type="Gene3D" id="3.40.50.720">
    <property type="entry name" value="NAD(P)-binding Rossmann-like Domain"/>
    <property type="match status" value="1"/>
</dbReference>
<evidence type="ECO:0000313" key="4">
    <source>
        <dbReference type="Proteomes" id="UP000184222"/>
    </source>
</evidence>
<dbReference type="GO" id="GO:0016491">
    <property type="term" value="F:oxidoreductase activity"/>
    <property type="evidence" value="ECO:0007669"/>
    <property type="project" value="UniProtKB-KW"/>
</dbReference>
<dbReference type="InterPro" id="IPR020904">
    <property type="entry name" value="Sc_DH/Rdtase_CS"/>
</dbReference>
<proteinExistence type="inferred from homology"/>
<dbReference type="KEGG" id="frx:F7310_08410"/>
<dbReference type="STRING" id="573570.F7310_08410"/>
<protein>
    <submittedName>
        <fullName evidence="3">Short-chain dehydrogenase</fullName>
    </submittedName>
</protein>